<proteinExistence type="predicted"/>
<evidence type="ECO:0000313" key="1">
    <source>
        <dbReference type="EMBL" id="GIY84022.1"/>
    </source>
</evidence>
<sequence>MYFANNTTPNLSETNTCLKASLPSEFLLSHHLQPSANPPRPPFLKEDFLHLGTHFACTNGKRISCLLRINKCLPGICERVTDSRSDTDLDQ</sequence>
<name>A0AAV4WMH6_CAEEX</name>
<reference evidence="1 2" key="1">
    <citation type="submission" date="2021-06" db="EMBL/GenBank/DDBJ databases">
        <title>Caerostris extrusa draft genome.</title>
        <authorList>
            <person name="Kono N."/>
            <person name="Arakawa K."/>
        </authorList>
    </citation>
    <scope>NUCLEOTIDE SEQUENCE [LARGE SCALE GENOMIC DNA]</scope>
</reference>
<protein>
    <submittedName>
        <fullName evidence="1">Uncharacterized protein</fullName>
    </submittedName>
</protein>
<keyword evidence="2" id="KW-1185">Reference proteome</keyword>
<dbReference type="EMBL" id="BPLR01016457">
    <property type="protein sequence ID" value="GIY84022.1"/>
    <property type="molecule type" value="Genomic_DNA"/>
</dbReference>
<evidence type="ECO:0000313" key="2">
    <source>
        <dbReference type="Proteomes" id="UP001054945"/>
    </source>
</evidence>
<dbReference type="AlphaFoldDB" id="A0AAV4WMH6"/>
<accession>A0AAV4WMH6</accession>
<organism evidence="1 2">
    <name type="scientific">Caerostris extrusa</name>
    <name type="common">Bark spider</name>
    <name type="synonym">Caerostris bankana</name>
    <dbReference type="NCBI Taxonomy" id="172846"/>
    <lineage>
        <taxon>Eukaryota</taxon>
        <taxon>Metazoa</taxon>
        <taxon>Ecdysozoa</taxon>
        <taxon>Arthropoda</taxon>
        <taxon>Chelicerata</taxon>
        <taxon>Arachnida</taxon>
        <taxon>Araneae</taxon>
        <taxon>Araneomorphae</taxon>
        <taxon>Entelegynae</taxon>
        <taxon>Araneoidea</taxon>
        <taxon>Araneidae</taxon>
        <taxon>Caerostris</taxon>
    </lineage>
</organism>
<gene>
    <name evidence="1" type="ORF">CEXT_54561</name>
</gene>
<dbReference type="Proteomes" id="UP001054945">
    <property type="component" value="Unassembled WGS sequence"/>
</dbReference>
<comment type="caution">
    <text evidence="1">The sequence shown here is derived from an EMBL/GenBank/DDBJ whole genome shotgun (WGS) entry which is preliminary data.</text>
</comment>